<sequence>MLNTSAKRMISATTRVYPPIPPMSPPGISSTAARRGLANIKWVPTMFALVSIGYGISTYRRGQLERYSARTAELERQEAERRRANALLMDAYGDGSSLEGVEKAMALYEAQQQRRH</sequence>
<proteinExistence type="predicted"/>
<dbReference type="OrthoDB" id="4338954at2759"/>
<accession>A0A2T3A3V3</accession>
<evidence type="ECO:0000313" key="2">
    <source>
        <dbReference type="Proteomes" id="UP000241462"/>
    </source>
</evidence>
<dbReference type="EMBL" id="KZ678479">
    <property type="protein sequence ID" value="PSR82380.1"/>
    <property type="molecule type" value="Genomic_DNA"/>
</dbReference>
<keyword evidence="2" id="KW-1185">Reference proteome</keyword>
<dbReference type="STRING" id="2025994.A0A2T3A3V3"/>
<name>A0A2T3A3V3_9PEZI</name>
<protein>
    <submittedName>
        <fullName evidence="1">Uncharacterized protein</fullName>
    </submittedName>
</protein>
<organism evidence="1 2">
    <name type="scientific">Coniella lustricola</name>
    <dbReference type="NCBI Taxonomy" id="2025994"/>
    <lineage>
        <taxon>Eukaryota</taxon>
        <taxon>Fungi</taxon>
        <taxon>Dikarya</taxon>
        <taxon>Ascomycota</taxon>
        <taxon>Pezizomycotina</taxon>
        <taxon>Sordariomycetes</taxon>
        <taxon>Sordariomycetidae</taxon>
        <taxon>Diaporthales</taxon>
        <taxon>Schizoparmaceae</taxon>
        <taxon>Coniella</taxon>
    </lineage>
</organism>
<reference evidence="1 2" key="1">
    <citation type="journal article" date="2018" name="Mycol. Prog.">
        <title>Coniella lustricola, a new species from submerged detritus.</title>
        <authorList>
            <person name="Raudabaugh D.B."/>
            <person name="Iturriaga T."/>
            <person name="Carver A."/>
            <person name="Mondo S."/>
            <person name="Pangilinan J."/>
            <person name="Lipzen A."/>
            <person name="He G."/>
            <person name="Amirebrahimi M."/>
            <person name="Grigoriev I.V."/>
            <person name="Miller A.N."/>
        </authorList>
    </citation>
    <scope>NUCLEOTIDE SEQUENCE [LARGE SCALE GENOMIC DNA]</scope>
    <source>
        <strain evidence="1 2">B22-T-1</strain>
    </source>
</reference>
<dbReference type="Proteomes" id="UP000241462">
    <property type="component" value="Unassembled WGS sequence"/>
</dbReference>
<dbReference type="InParanoid" id="A0A2T3A3V3"/>
<gene>
    <name evidence="1" type="ORF">BD289DRAFT_483896</name>
</gene>
<dbReference type="AlphaFoldDB" id="A0A2T3A3V3"/>
<evidence type="ECO:0000313" key="1">
    <source>
        <dbReference type="EMBL" id="PSR82380.1"/>
    </source>
</evidence>